<protein>
    <submittedName>
        <fullName evidence="1">Uncharacterized protein</fullName>
    </submittedName>
</protein>
<name>A0A3P8C2H1_HAEPC</name>
<gene>
    <name evidence="1" type="ORF">HPLM_LOCUS19738</name>
</gene>
<evidence type="ECO:0000313" key="2">
    <source>
        <dbReference type="Proteomes" id="UP000268014"/>
    </source>
</evidence>
<reference evidence="1 2" key="1">
    <citation type="submission" date="2018-11" db="EMBL/GenBank/DDBJ databases">
        <authorList>
            <consortium name="Pathogen Informatics"/>
        </authorList>
    </citation>
    <scope>NUCLEOTIDE SEQUENCE [LARGE SCALE GENOMIC DNA]</scope>
    <source>
        <strain evidence="1 2">MHpl1</strain>
    </source>
</reference>
<organism evidence="1 2">
    <name type="scientific">Haemonchus placei</name>
    <name type="common">Barber's pole worm</name>
    <dbReference type="NCBI Taxonomy" id="6290"/>
    <lineage>
        <taxon>Eukaryota</taxon>
        <taxon>Metazoa</taxon>
        <taxon>Ecdysozoa</taxon>
        <taxon>Nematoda</taxon>
        <taxon>Chromadorea</taxon>
        <taxon>Rhabditida</taxon>
        <taxon>Rhabditina</taxon>
        <taxon>Rhabditomorpha</taxon>
        <taxon>Strongyloidea</taxon>
        <taxon>Trichostrongylidae</taxon>
        <taxon>Haemonchus</taxon>
    </lineage>
</organism>
<dbReference type="EMBL" id="UZAF01021554">
    <property type="protein sequence ID" value="VDO79035.1"/>
    <property type="molecule type" value="Genomic_DNA"/>
</dbReference>
<dbReference type="Proteomes" id="UP000268014">
    <property type="component" value="Unassembled WGS sequence"/>
</dbReference>
<keyword evidence="2" id="KW-1185">Reference proteome</keyword>
<accession>A0A3P8C2H1</accession>
<sequence>MLFLSVCCKATDAQFFEINLFHELIACETVEILTWIETFIYSKQKIISCLSKTLRNPYFTAHLHFGIEYRMLELQCSTLFLSSK</sequence>
<dbReference type="AlphaFoldDB" id="A0A3P8C2H1"/>
<proteinExistence type="predicted"/>
<evidence type="ECO:0000313" key="1">
    <source>
        <dbReference type="EMBL" id="VDO79035.1"/>
    </source>
</evidence>